<dbReference type="Proteomes" id="UP000046176">
    <property type="component" value="Unassembled WGS sequence"/>
</dbReference>
<proteinExistence type="predicted"/>
<evidence type="ECO:0000313" key="2">
    <source>
        <dbReference type="Proteomes" id="UP000046176"/>
    </source>
</evidence>
<dbReference type="GO" id="GO:0006508">
    <property type="term" value="P:proteolysis"/>
    <property type="evidence" value="ECO:0007669"/>
    <property type="project" value="InterPro"/>
</dbReference>
<dbReference type="RefSeq" id="WP_046668768.1">
    <property type="nucleotide sequence ID" value="NZ_CCRH01000016.1"/>
</dbReference>
<accession>A0A0T7FWZ0</accession>
<dbReference type="Gene3D" id="1.20.58.760">
    <property type="entry name" value="Peptidase M41"/>
    <property type="match status" value="1"/>
</dbReference>
<dbReference type="GO" id="GO:0004222">
    <property type="term" value="F:metalloendopeptidase activity"/>
    <property type="evidence" value="ECO:0007669"/>
    <property type="project" value="InterPro"/>
</dbReference>
<dbReference type="AlphaFoldDB" id="A0A0T7FWZ0"/>
<protein>
    <recommendedName>
        <fullName evidence="3">Peptidase M41 domain-containing protein</fullName>
    </recommendedName>
</protein>
<reference evidence="1 2" key="1">
    <citation type="submission" date="2014-08" db="EMBL/GenBank/DDBJ databases">
        <authorList>
            <person name="Chen Y.-H."/>
        </authorList>
    </citation>
    <scope>NUCLEOTIDE SEQUENCE [LARGE SCALE GENOMIC DNA]</scope>
</reference>
<dbReference type="EMBL" id="CCRH01000016">
    <property type="protein sequence ID" value="CDZ39531.1"/>
    <property type="molecule type" value="Genomic_DNA"/>
</dbReference>
<gene>
    <name evidence="1" type="ORF">NGAL_HAMBI1145_49280</name>
</gene>
<dbReference type="GO" id="GO:0005524">
    <property type="term" value="F:ATP binding"/>
    <property type="evidence" value="ECO:0007669"/>
    <property type="project" value="InterPro"/>
</dbReference>
<dbReference type="InterPro" id="IPR037219">
    <property type="entry name" value="Peptidase_M41-like"/>
</dbReference>
<evidence type="ECO:0000313" key="1">
    <source>
        <dbReference type="EMBL" id="CDZ39531.1"/>
    </source>
</evidence>
<dbReference type="GO" id="GO:0004176">
    <property type="term" value="F:ATP-dependent peptidase activity"/>
    <property type="evidence" value="ECO:0007669"/>
    <property type="project" value="InterPro"/>
</dbReference>
<sequence>MMEITWAFGETMTSEVYEKSEDLAKLRIRREGLSLVVESTLRTQLERAESILASHREALDMLTERLRAEKSLTALDVAAAVGKQEYLLRAKAR</sequence>
<organism evidence="1 2">
    <name type="scientific">Neorhizobium galegae bv. officinalis</name>
    <dbReference type="NCBI Taxonomy" id="323656"/>
    <lineage>
        <taxon>Bacteria</taxon>
        <taxon>Pseudomonadati</taxon>
        <taxon>Pseudomonadota</taxon>
        <taxon>Alphaproteobacteria</taxon>
        <taxon>Hyphomicrobiales</taxon>
        <taxon>Rhizobiaceae</taxon>
        <taxon>Rhizobium/Agrobacterium group</taxon>
        <taxon>Neorhizobium</taxon>
    </lineage>
</organism>
<name>A0A0T7FWZ0_NEOGA</name>
<dbReference type="SUPFAM" id="SSF140990">
    <property type="entry name" value="FtsH protease domain-like"/>
    <property type="match status" value="1"/>
</dbReference>
<evidence type="ECO:0008006" key="3">
    <source>
        <dbReference type="Google" id="ProtNLM"/>
    </source>
</evidence>